<dbReference type="AlphaFoldDB" id="A0A0M8ZZ14"/>
<dbReference type="EMBL" id="KQ435819">
    <property type="protein sequence ID" value="KOX72513.1"/>
    <property type="molecule type" value="Genomic_DNA"/>
</dbReference>
<protein>
    <submittedName>
        <fullName evidence="2">Uncharacterized protein</fullName>
    </submittedName>
</protein>
<proteinExistence type="predicted"/>
<evidence type="ECO:0000313" key="3">
    <source>
        <dbReference type="Proteomes" id="UP000053105"/>
    </source>
</evidence>
<evidence type="ECO:0000313" key="2">
    <source>
        <dbReference type="EMBL" id="KOX72513.1"/>
    </source>
</evidence>
<gene>
    <name evidence="2" type="ORF">WN51_03107</name>
</gene>
<name>A0A0M8ZZ14_9HYME</name>
<reference evidence="2 3" key="1">
    <citation type="submission" date="2015-07" db="EMBL/GenBank/DDBJ databases">
        <title>The genome of Melipona quadrifasciata.</title>
        <authorList>
            <person name="Pan H."/>
            <person name="Kapheim K."/>
        </authorList>
    </citation>
    <scope>NUCLEOTIDE SEQUENCE [LARGE SCALE GENOMIC DNA]</scope>
    <source>
        <strain evidence="2">0111107301</strain>
        <tissue evidence="2">Whole body</tissue>
    </source>
</reference>
<keyword evidence="1" id="KW-0472">Membrane</keyword>
<feature type="transmembrane region" description="Helical" evidence="1">
    <location>
        <begin position="48"/>
        <end position="67"/>
    </location>
</feature>
<keyword evidence="1" id="KW-1133">Transmembrane helix</keyword>
<accession>A0A0M8ZZ14</accession>
<keyword evidence="1" id="KW-0812">Transmembrane</keyword>
<organism evidence="2 3">
    <name type="scientific">Melipona quadrifasciata</name>
    <dbReference type="NCBI Taxonomy" id="166423"/>
    <lineage>
        <taxon>Eukaryota</taxon>
        <taxon>Metazoa</taxon>
        <taxon>Ecdysozoa</taxon>
        <taxon>Arthropoda</taxon>
        <taxon>Hexapoda</taxon>
        <taxon>Insecta</taxon>
        <taxon>Pterygota</taxon>
        <taxon>Neoptera</taxon>
        <taxon>Endopterygota</taxon>
        <taxon>Hymenoptera</taxon>
        <taxon>Apocrita</taxon>
        <taxon>Aculeata</taxon>
        <taxon>Apoidea</taxon>
        <taxon>Anthophila</taxon>
        <taxon>Apidae</taxon>
        <taxon>Melipona</taxon>
    </lineage>
</organism>
<dbReference type="Proteomes" id="UP000053105">
    <property type="component" value="Unassembled WGS sequence"/>
</dbReference>
<sequence length="71" mass="8630">MPWHLELLGRVEYFQEPSLSVRLELRNPRPLQSEHLDMQQVAQMRRQLNIVSLLLSCVIIFIHRFQFMLQR</sequence>
<evidence type="ECO:0000256" key="1">
    <source>
        <dbReference type="SAM" id="Phobius"/>
    </source>
</evidence>
<keyword evidence="3" id="KW-1185">Reference proteome</keyword>